<dbReference type="GO" id="GO:0000776">
    <property type="term" value="C:kinetochore"/>
    <property type="evidence" value="ECO:0007669"/>
    <property type="project" value="UniProtKB-KW"/>
</dbReference>
<dbReference type="PANTHER" id="PTHR48122">
    <property type="entry name" value="CENTROMERE PROTEIN H"/>
    <property type="match status" value="1"/>
</dbReference>
<accession>A0A812EP94</accession>
<comment type="caution">
    <text evidence="10">The sequence shown here is derived from an EMBL/GenBank/DDBJ whole genome shotgun (WGS) entry which is preliminary data.</text>
</comment>
<dbReference type="AlphaFoldDB" id="A0A812EP94"/>
<comment type="subcellular location">
    <subcellularLocation>
        <location evidence="2">Chromosome</location>
        <location evidence="2">Centromere</location>
        <location evidence="2">Kinetochore</location>
    </subcellularLocation>
    <subcellularLocation>
        <location evidence="1">Nucleus</location>
    </subcellularLocation>
</comment>
<evidence type="ECO:0000256" key="1">
    <source>
        <dbReference type="ARBA" id="ARBA00004123"/>
    </source>
</evidence>
<evidence type="ECO:0000256" key="8">
    <source>
        <dbReference type="SAM" id="Coils"/>
    </source>
</evidence>
<dbReference type="GO" id="GO:0007059">
    <property type="term" value="P:chromosome segregation"/>
    <property type="evidence" value="ECO:0007669"/>
    <property type="project" value="TreeGrafter"/>
</dbReference>
<keyword evidence="3" id="KW-0158">Chromosome</keyword>
<protein>
    <submittedName>
        <fullName evidence="10">CENPH</fullName>
    </submittedName>
</protein>
<dbReference type="EMBL" id="CAHIKZ030005441">
    <property type="protein sequence ID" value="CAE1325212.1"/>
    <property type="molecule type" value="Genomic_DNA"/>
</dbReference>
<dbReference type="Pfam" id="PF05837">
    <property type="entry name" value="CENP-H"/>
    <property type="match status" value="1"/>
</dbReference>
<dbReference type="GO" id="GO:0005634">
    <property type="term" value="C:nucleus"/>
    <property type="evidence" value="ECO:0007669"/>
    <property type="project" value="UniProtKB-SubCell"/>
</dbReference>
<dbReference type="GO" id="GO:0051382">
    <property type="term" value="P:kinetochore assembly"/>
    <property type="evidence" value="ECO:0007669"/>
    <property type="project" value="InterPro"/>
</dbReference>
<keyword evidence="6" id="KW-0137">Centromere</keyword>
<feature type="domain" description="Centromere protein H C-terminal" evidence="9">
    <location>
        <begin position="72"/>
        <end position="272"/>
    </location>
</feature>
<keyword evidence="11" id="KW-1185">Reference proteome</keyword>
<dbReference type="PANTHER" id="PTHR48122:SF1">
    <property type="entry name" value="CENTROMERE PROTEIN H"/>
    <property type="match status" value="1"/>
</dbReference>
<evidence type="ECO:0000256" key="2">
    <source>
        <dbReference type="ARBA" id="ARBA00004629"/>
    </source>
</evidence>
<evidence type="ECO:0000256" key="5">
    <source>
        <dbReference type="ARBA" id="ARBA00023242"/>
    </source>
</evidence>
<evidence type="ECO:0000313" key="11">
    <source>
        <dbReference type="Proteomes" id="UP000597762"/>
    </source>
</evidence>
<keyword evidence="4" id="KW-0995">Kinetochore</keyword>
<gene>
    <name evidence="10" type="ORF">SPHA_74853</name>
</gene>
<keyword evidence="8" id="KW-0175">Coiled coil</keyword>
<evidence type="ECO:0000256" key="6">
    <source>
        <dbReference type="ARBA" id="ARBA00023328"/>
    </source>
</evidence>
<proteinExistence type="inferred from homology"/>
<name>A0A812EP94_ACAPH</name>
<dbReference type="InterPro" id="IPR008426">
    <property type="entry name" value="CENP-H_C"/>
</dbReference>
<reference evidence="10" key="1">
    <citation type="submission" date="2021-01" db="EMBL/GenBank/DDBJ databases">
        <authorList>
            <person name="Li R."/>
            <person name="Bekaert M."/>
        </authorList>
    </citation>
    <scope>NUCLEOTIDE SEQUENCE</scope>
    <source>
        <strain evidence="10">Farmed</strain>
    </source>
</reference>
<feature type="coiled-coil region" evidence="8">
    <location>
        <begin position="172"/>
        <end position="227"/>
    </location>
</feature>
<dbReference type="OrthoDB" id="2274804at2759"/>
<evidence type="ECO:0000256" key="4">
    <source>
        <dbReference type="ARBA" id="ARBA00022838"/>
    </source>
</evidence>
<dbReference type="GO" id="GO:0043515">
    <property type="term" value="F:kinetochore binding"/>
    <property type="evidence" value="ECO:0007669"/>
    <property type="project" value="TreeGrafter"/>
</dbReference>
<organism evidence="10 11">
    <name type="scientific">Acanthosepion pharaonis</name>
    <name type="common">Pharaoh cuttlefish</name>
    <name type="synonym">Sepia pharaonis</name>
    <dbReference type="NCBI Taxonomy" id="158019"/>
    <lineage>
        <taxon>Eukaryota</taxon>
        <taxon>Metazoa</taxon>
        <taxon>Spiralia</taxon>
        <taxon>Lophotrochozoa</taxon>
        <taxon>Mollusca</taxon>
        <taxon>Cephalopoda</taxon>
        <taxon>Coleoidea</taxon>
        <taxon>Decapodiformes</taxon>
        <taxon>Sepiida</taxon>
        <taxon>Sepiina</taxon>
        <taxon>Sepiidae</taxon>
        <taxon>Acanthosepion</taxon>
    </lineage>
</organism>
<dbReference type="GO" id="GO:0007052">
    <property type="term" value="P:mitotic spindle organization"/>
    <property type="evidence" value="ECO:0007669"/>
    <property type="project" value="TreeGrafter"/>
</dbReference>
<dbReference type="Proteomes" id="UP000597762">
    <property type="component" value="Unassembled WGS sequence"/>
</dbReference>
<evidence type="ECO:0000259" key="9">
    <source>
        <dbReference type="Pfam" id="PF05837"/>
    </source>
</evidence>
<evidence type="ECO:0000256" key="7">
    <source>
        <dbReference type="ARBA" id="ARBA00025735"/>
    </source>
</evidence>
<comment type="similarity">
    <text evidence="7">Belongs to the CENP-H/MCM16 family.</text>
</comment>
<keyword evidence="5" id="KW-0539">Nucleus</keyword>
<sequence>MSDIAQSLSVNVHHTVPYIRQKKNNIVSSAHFIRSTRKHESPENNSFFFLYGLHFLNINIASIPAELENGRQLLDVKTWLTNQSEENKIWEETEKMTLPPSDADIEIEISRLIKKLQQKTCINSRRELTVEKLQIGNVLLKSLFEKDDLTNPYFSKRLKKLLLYQCRQSAEILESQKELSTLQAELDDLKDLNQKIITQNRELMNFLDNTNKNLESMNKHFDSKKEEALILEELQIKKKQNNAIKYIMQTLIIASGVNWAEDPELLDTMIQLGIELQA</sequence>
<dbReference type="InterPro" id="IPR040034">
    <property type="entry name" value="CENP-H"/>
</dbReference>
<evidence type="ECO:0000256" key="3">
    <source>
        <dbReference type="ARBA" id="ARBA00022454"/>
    </source>
</evidence>
<evidence type="ECO:0000313" key="10">
    <source>
        <dbReference type="EMBL" id="CAE1325212.1"/>
    </source>
</evidence>